<dbReference type="WBParaSite" id="SRAE_X000128600.1">
    <property type="protein sequence ID" value="SRAE_X000128600.1"/>
    <property type="gene ID" value="WBGene00266853"/>
</dbReference>
<reference evidence="4" key="1">
    <citation type="submission" date="2014-09" db="EMBL/GenBank/DDBJ databases">
        <authorList>
            <person name="Martin A.A."/>
        </authorList>
    </citation>
    <scope>NUCLEOTIDE SEQUENCE</scope>
    <source>
        <strain evidence="4">ED321</strain>
    </source>
</reference>
<feature type="compositionally biased region" description="Low complexity" evidence="1">
    <location>
        <begin position="3037"/>
        <end position="3047"/>
    </location>
</feature>
<proteinExistence type="predicted"/>
<feature type="region of interest" description="Disordered" evidence="1">
    <location>
        <begin position="1164"/>
        <end position="1189"/>
    </location>
</feature>
<feature type="region of interest" description="Disordered" evidence="1">
    <location>
        <begin position="716"/>
        <end position="922"/>
    </location>
</feature>
<feature type="compositionally biased region" description="Polar residues" evidence="1">
    <location>
        <begin position="884"/>
        <end position="897"/>
    </location>
</feature>
<feature type="compositionally biased region" description="Polar residues" evidence="1">
    <location>
        <begin position="1656"/>
        <end position="1674"/>
    </location>
</feature>
<feature type="region of interest" description="Disordered" evidence="1">
    <location>
        <begin position="3024"/>
        <end position="3090"/>
    </location>
</feature>
<dbReference type="InterPro" id="IPR052620">
    <property type="entry name" value="ELYS/MEL-28_NucAsmblyFactor"/>
</dbReference>
<feature type="compositionally biased region" description="Polar residues" evidence="1">
    <location>
        <begin position="3255"/>
        <end position="3268"/>
    </location>
</feature>
<feature type="compositionally biased region" description="Polar residues" evidence="1">
    <location>
        <begin position="530"/>
        <end position="542"/>
    </location>
</feature>
<feature type="compositionally biased region" description="Basic and acidic residues" evidence="1">
    <location>
        <begin position="1675"/>
        <end position="1690"/>
    </location>
</feature>
<reference evidence="5" key="3">
    <citation type="submission" date="2020-12" db="UniProtKB">
        <authorList>
            <consortium name="WormBaseParasite"/>
        </authorList>
    </citation>
    <scope>IDENTIFICATION</scope>
</reference>
<feature type="compositionally biased region" description="Polar residues" evidence="1">
    <location>
        <begin position="2553"/>
        <end position="2566"/>
    </location>
</feature>
<feature type="compositionally biased region" description="Polar residues" evidence="1">
    <location>
        <begin position="3064"/>
        <end position="3074"/>
    </location>
</feature>
<feature type="compositionally biased region" description="Basic and acidic residues" evidence="1">
    <location>
        <begin position="3076"/>
        <end position="3090"/>
    </location>
</feature>
<feature type="compositionally biased region" description="Basic and acidic residues" evidence="1">
    <location>
        <begin position="2112"/>
        <end position="2125"/>
    </location>
</feature>
<feature type="compositionally biased region" description="Basic and acidic residues" evidence="1">
    <location>
        <begin position="1166"/>
        <end position="1180"/>
    </location>
</feature>
<evidence type="ECO:0000313" key="3">
    <source>
        <dbReference type="EMBL" id="CEF59539.1"/>
    </source>
</evidence>
<gene>
    <name evidence="3 5 6" type="ORF">SRAE_X000128600</name>
</gene>
<dbReference type="PANTHER" id="PTHR21583">
    <property type="entry name" value="ELYS PROTEIN"/>
    <property type="match status" value="1"/>
</dbReference>
<evidence type="ECO:0000256" key="2">
    <source>
        <dbReference type="SAM" id="SignalP"/>
    </source>
</evidence>
<evidence type="ECO:0000256" key="1">
    <source>
        <dbReference type="SAM" id="MobiDB-lite"/>
    </source>
</evidence>
<feature type="region of interest" description="Disordered" evidence="1">
    <location>
        <begin position="2079"/>
        <end position="2125"/>
    </location>
</feature>
<feature type="compositionally biased region" description="Polar residues" evidence="1">
    <location>
        <begin position="766"/>
        <end position="785"/>
    </location>
</feature>
<evidence type="ECO:0000313" key="6">
    <source>
        <dbReference type="WormBase" id="SRAE_X000128600"/>
    </source>
</evidence>
<feature type="compositionally biased region" description="Polar residues" evidence="1">
    <location>
        <begin position="834"/>
        <end position="853"/>
    </location>
</feature>
<feature type="compositionally biased region" description="Polar residues" evidence="1">
    <location>
        <begin position="2695"/>
        <end position="2711"/>
    </location>
</feature>
<feature type="chain" id="PRO_5015029981" evidence="2">
    <location>
        <begin position="27"/>
        <end position="3626"/>
    </location>
</feature>
<feature type="compositionally biased region" description="Basic and acidic residues" evidence="1">
    <location>
        <begin position="2025"/>
        <end position="2052"/>
    </location>
</feature>
<feature type="compositionally biased region" description="Basic and acidic residues" evidence="1">
    <location>
        <begin position="2759"/>
        <end position="2774"/>
    </location>
</feature>
<feature type="region of interest" description="Disordered" evidence="1">
    <location>
        <begin position="2759"/>
        <end position="2783"/>
    </location>
</feature>
<dbReference type="CTD" id="36384347"/>
<feature type="region of interest" description="Disordered" evidence="1">
    <location>
        <begin position="3224"/>
        <end position="3268"/>
    </location>
</feature>
<keyword evidence="4" id="KW-1185">Reference proteome</keyword>
<protein>
    <submittedName>
        <fullName evidence="5">PAN-1 domain and Apple-like domain-containing protein</fullName>
    </submittedName>
</protein>
<reference evidence="3" key="2">
    <citation type="submission" date="2014-09" db="EMBL/GenBank/DDBJ databases">
        <authorList>
            <person name="Aslett A.Martin."/>
        </authorList>
    </citation>
    <scope>NUCLEOTIDE SEQUENCE</scope>
    <source>
        <strain evidence="3">ED321 Heterogonic</strain>
    </source>
</reference>
<feature type="compositionally biased region" description="Polar residues" evidence="1">
    <location>
        <begin position="2141"/>
        <end position="2160"/>
    </location>
</feature>
<dbReference type="PANTHER" id="PTHR21583:SF8">
    <property type="entry name" value="PROTEIN ELYS"/>
    <property type="match status" value="1"/>
</dbReference>
<feature type="signal peptide" evidence="2">
    <location>
        <begin position="1"/>
        <end position="26"/>
    </location>
</feature>
<feature type="compositionally biased region" description="Basic and acidic residues" evidence="1">
    <location>
        <begin position="3232"/>
        <end position="3254"/>
    </location>
</feature>
<feature type="compositionally biased region" description="Acidic residues" evidence="1">
    <location>
        <begin position="1732"/>
        <end position="1742"/>
    </location>
</feature>
<dbReference type="WormBase" id="SRAE_X000128600">
    <property type="protein sequence ID" value="SRP07008"/>
    <property type="gene ID" value="WBGene00266853"/>
</dbReference>
<feature type="region of interest" description="Disordered" evidence="1">
    <location>
        <begin position="1654"/>
        <end position="1777"/>
    </location>
</feature>
<sequence length="3626" mass="401371">MVPDWQPRNIILALLSIISFLNFTIPAPLSGNAPQQIAQCPGNEIYGYVNGTQIGKRQDYIHLEMEDLDLEECIKQCYGNHFCYSIYYDETLKNRCVFYYFAGYNCTGRPLILSSNLKYEGKPITFDCIRCPGKGDIISTTEISTVGNINVNSIGANINQQISNTGDSSSNDMINQIPNSSDNSSCILEFIPNFEDVGDEIGELFTNVINDIKDERECAKLCHKSNCDYAVYKPLTKTCSFISDYFGFIKNCSSRPLQNFIIGVMESKIIETIQIECIRCRQNHIEDVKNIFNNQIKHSSHNNNEGEWHSMTVDPGDAVTWPTNLQLSGHCIVVFQIDESQETLKNIEFSNTTELQTVEQCAAYCYKSSCSNAVFEFLEHGKGLCKISTKTADTCSGNLQHHYRFYTTKSVLIQCIRCLAKKPTTHSPHALMPGSIEITTTSIPELKTSSLSPEQQYESNEGGGTETKTITSSDGIVDKGGEVDDDIIMESSHKKTAGPPSSAPVDEIEIKSGATLSTNNGNTDEKESVPLSTTEISMTDSSNSKEKITIESVTTTTLLPLTTIETLVENKTISQQTKEKEDAYLRSCIVTFQVKPFSLIDEPREDEPLMEFEFITDSVTICASKCYNNGCTGAIYNSETKKCVLQLGKVLKCIGGDTYNNYFPEKNEKIRIFCLSCTPSNLKGIEGQIKSNKNAEESIAVTSTTELNKEILEVEDNHSVTSSPSIKPGSVFDKMTTKPNEENKKTSIIVNKKDKEEDQSSKSHTVDQSIETTTLSIKNHTSNETLENKEMATSLPKSINENESTTSIPLEEKKENIETSTKISDLEEKEEDTMTTASSKSLENNEQTTISSDINKKSETSNIDSDVEGSGISSTLSENEDKQTTLISQNRENNNARTDAPEVTKEERKTTVSLEKEETQTSDIEEIKETTIMPITENDKSTVSSKVNENEDLTTSTFVTKEGVETTIVPESENSKKITTITNKDGEDNEAKISSTKINNEEVETTTSQEIESSKTTNIKDIEEINITQTTFVDSQDKMKTTSVPETDISTVSSKNGINVEETNVTTPVSEGSQSKIDTTMTSIVDSKEDENDRVTTSVQGSVNENIDTTTIPQSQKEDNEIKTTHLENMENFKTTTIAQELPTKSSNVENTFETTTINPELGLEISKDNKSSELKKPSESESVLSTTISSENIEQTPEITTILPESETESSINKNKEETATTLLIPVDFETTTDKGLDNNKNNEEASTLKPIFKDKSETDEPLEGSGIDEIEGKASTIINITDEPTEKEISTTEGTKTTIIPIIDSEQNTENLFPEEKKLTTGNPIDIASTTISTIAKESPSSNAEDKFERTTISSETEKTELETVQLTEQNTTSTIESDKFETTTFSLPEMGLEISRSKGLQTTIEKNINKTDDKIDNDFTTKLPDELHLNPKDEINVKEFEREDESSTTLVAKVEENNKKLSVEGLDTTTAIIEFEKGDEDKPINSEDKNSELETTIVFNSDKQSILTTTLPEELAKKEEVQINNEQTNKSSTKVSEENLNNESKTTVISDTEEMTTTIIIQTESKKKENDVTSIAPNVSEDNGKTTVRFTDEEKIITTTTTSIEKETTDVTTVASKSNEASKSGINREDDDLVEKINSESETTIEAVDFENKQTTMTLPHTVNEFSTSNPEIKESKGETENNKEFDTLTTVSPENEKDLTKNPSEVTIQTEKSKTKNIPESEHTVEEGSGEGEEEESGEPTSITGEIDNENDKTTTVSAIGEEKLTETSKALIENETIEPSTISLGNEFIATTPNDLNEFKTDIDTTTPNSLNKTEKKEEEITTTLNTNEKNGESKSSTILTTVDFESSGKPLQGNAFGEKGMVLQTTISPEKEEGSTDKQTTFLPENKVISGENHATHFPENEEGSTDIQTTSLPVNKIISGDNHATHFPEDEEESTDTQTTFSSEHKVNIGESQTTPLPESEEGSTESQTQPTKEHKNDSDINKEVIVNEKEKESMENQSTSIPELKEDFDITKTTQSQEKETVDKEKLTEGNDKEEFESSGKELVDNQEFSSNNTNGLPEMGLEISRFRGLSGSLPNKTEETNVFPKTSHNEDENFSVTISTEINKGDESTSPIDLDKKLESTTIQSIKIDSTDNFESSGINDSTEPTVISSKTTTTNVETTGKESEEGNNTTKEISLDSITTVLPEAESSGIEEESKTIVTEIPTIKSEVELKNAEELFPDDEQIERIRTQSSTTKSISETVITTTEPSGSAFVTENSEQSEEKETPIKTTVKYNFSTDLSTVETTFDDTKSKVISTQVSEVIITTTAIPIDEQLFTIQPFKGLDNQLPKKNQTANNLTIIPVDTKENEQNNQFTTESTFKTDNQELSKEKNIIQTTIIPEIKADNNNEEVEVSTMPSGEGSGEEIATTLINDSNLSGVSQTTVPTTKTNEDSLTIVSSTEKEKQSSDVNSFKTTETLIDDNDNIKTTVSVNKDKNDNEEHIETTIPTIHEEKSNEATTKTDKETIIDSEQEDSNVTVEPLLKSTDFDLGKKISTTTEEKVHSTKVPSVSNEETTNFEGSGEEVETTTQENQKSDKFVTKQKIEDESLFTTILPITKIAIIKDEDKTTILTPLKSGVEGEQNDKSDKEIFVKNDNATTLNKSSSKNEDEKVIITASTVKTILNETNSSNEDTNDENKKPEIQESFKQDNSQTTEGSLQTTQKPTTVEIKKEHTTTKEIESEGPAFVTESPEISETKEDHFSVTILSPTEDINKSKPTEMETFDKTTESLSTSTGTVDIEKVTSEQIDDKVEELIPQEKKKEDELDASKIDFGPTTTLKMGKIDGEITTIEPAQVSDNDKELQSTTSTIITEDDGSIIDTSILKTGTIDTSNPKETDVTLISGDSIATTLNVKNEEDSEVTTVKTNLNDKIETIITNIPFTTESIDLTKTTIESDEIQSSKNDINKNEMSTISQEAFVTDKTEISTHKVKTDSEINVETTTFYDDTAKKISIKPNSNIDISSSNTETTVLPESEGITLQSNENIKHSSQETTTSTIIETTNNEEKDKNEQPVAITMSVENLTTQQPSESEDRKSEFTKVNEETTVHTDNEEINSTISPEEKTNIDNIENESKVKTDETTPTLDEIQTTIIPETKISSDLITTQSTEESTERPIKAETIDFVSVTTTVSSHQNESTSSDLTTTEATSAETKLVGTAESIDAVSIDKHINLPKTVGKVDSKLSSNEKPSKDSDSEEKLSDKDDYEDKILTENNDSESQNKVYTTTEPPVEAVADLVHTLTRTNDLDLLLRGATKQLVDIRKNAKCGVNTLRFAARPMKDFSQEYEVIESVTSLYACLETCYITGCKKAAFVPYPQPKCLMHYELGSKLTNSCTTSSVYQLTTHWHFSNPSEVIEILCLVCDNDNENSNEKLQIENVFNILIDDKRKGMEQQAFITEICNGAGRLEFQVKPVSKFPRLNITHDVPANSPAECAMKCKENNHCDLAGFVPSPHAKSSGLCLLTSDTHYCDHDDETYKHVPQHQSEVPFLLHCIRCSKCRYNMNPVIPGITEVIPFETTKTVNNIEECALQCSNSKCTVAQFNPKSSTCSTTINPSFKNTCPTEKALQVDGSLQIRLHCVSCTN</sequence>
<feature type="compositionally biased region" description="Basic and acidic residues" evidence="1">
    <location>
        <begin position="1979"/>
        <end position="2002"/>
    </location>
</feature>
<feature type="region of interest" description="Disordered" evidence="1">
    <location>
        <begin position="1527"/>
        <end position="1546"/>
    </location>
</feature>
<feature type="region of interest" description="Disordered" evidence="1">
    <location>
        <begin position="1870"/>
        <end position="2066"/>
    </location>
</feature>
<dbReference type="Proteomes" id="UP000035682">
    <property type="component" value="Unplaced"/>
</dbReference>
<feature type="compositionally biased region" description="Polar residues" evidence="1">
    <location>
        <begin position="795"/>
        <end position="808"/>
    </location>
</feature>
<dbReference type="GeneID" id="36384347"/>
<feature type="region of interest" description="Disordered" evidence="1">
    <location>
        <begin position="1804"/>
        <end position="1845"/>
    </location>
</feature>
<accession>A0A090KQ81</accession>
<dbReference type="OrthoDB" id="5869233at2759"/>
<feature type="region of interest" description="Disordered" evidence="1">
    <location>
        <begin position="2141"/>
        <end position="2178"/>
    </location>
</feature>
<dbReference type="OMA" id="QFEYETE"/>
<evidence type="ECO:0000313" key="5">
    <source>
        <dbReference type="WBParaSite" id="SRAE_X000128600.1"/>
    </source>
</evidence>
<feature type="compositionally biased region" description="Basic and acidic residues" evidence="1">
    <location>
        <begin position="899"/>
        <end position="922"/>
    </location>
</feature>
<feature type="region of interest" description="Disordered" evidence="1">
    <location>
        <begin position="2692"/>
        <end position="2711"/>
    </location>
</feature>
<feature type="region of interest" description="Disordered" evidence="1">
    <location>
        <begin position="448"/>
        <end position="481"/>
    </location>
</feature>
<keyword evidence="2" id="KW-0732">Signal</keyword>
<dbReference type="EMBL" id="LN609396">
    <property type="protein sequence ID" value="CEF59539.1"/>
    <property type="molecule type" value="Genomic_DNA"/>
</dbReference>
<feature type="compositionally biased region" description="Polar residues" evidence="1">
    <location>
        <begin position="2055"/>
        <end position="2064"/>
    </location>
</feature>
<feature type="compositionally biased region" description="Basic and acidic residues" evidence="1">
    <location>
        <begin position="735"/>
        <end position="765"/>
    </location>
</feature>
<dbReference type="RefSeq" id="XP_024498750.1">
    <property type="nucleotide sequence ID" value="XM_024647240.1"/>
</dbReference>
<feature type="compositionally biased region" description="Basic and acidic residues" evidence="1">
    <location>
        <begin position="1715"/>
        <end position="1730"/>
    </location>
</feature>
<evidence type="ECO:0000313" key="4">
    <source>
        <dbReference type="Proteomes" id="UP000035682"/>
    </source>
</evidence>
<feature type="region of interest" description="Disordered" evidence="1">
    <location>
        <begin position="513"/>
        <end position="546"/>
    </location>
</feature>
<name>A0A090KQ81_STRRB</name>
<feature type="compositionally biased region" description="Polar residues" evidence="1">
    <location>
        <begin position="448"/>
        <end position="459"/>
    </location>
</feature>
<feature type="region of interest" description="Disordered" evidence="1">
    <location>
        <begin position="2545"/>
        <end position="2583"/>
    </location>
</feature>
<organism evidence="3">
    <name type="scientific">Strongyloides ratti</name>
    <name type="common">Parasitic roundworm</name>
    <dbReference type="NCBI Taxonomy" id="34506"/>
    <lineage>
        <taxon>Eukaryota</taxon>
        <taxon>Metazoa</taxon>
        <taxon>Ecdysozoa</taxon>
        <taxon>Nematoda</taxon>
        <taxon>Chromadorea</taxon>
        <taxon>Rhabditida</taxon>
        <taxon>Tylenchina</taxon>
        <taxon>Panagrolaimomorpha</taxon>
        <taxon>Strongyloidoidea</taxon>
        <taxon>Strongyloididae</taxon>
        <taxon>Strongyloides</taxon>
    </lineage>
</organism>
<feature type="compositionally biased region" description="Polar residues" evidence="1">
    <location>
        <begin position="1705"/>
        <end position="1714"/>
    </location>
</feature>